<evidence type="ECO:0000259" key="2">
    <source>
        <dbReference type="Pfam" id="PF00850"/>
    </source>
</evidence>
<dbReference type="GO" id="GO:0040029">
    <property type="term" value="P:epigenetic regulation of gene expression"/>
    <property type="evidence" value="ECO:0007669"/>
    <property type="project" value="TreeGrafter"/>
</dbReference>
<reference evidence="3 4" key="1">
    <citation type="submission" date="2019-06" db="EMBL/GenBank/DDBJ databases">
        <title>Genome sequence of Rhodobacteraceae bacterium D4M1.</title>
        <authorList>
            <person name="Cao J."/>
        </authorList>
    </citation>
    <scope>NUCLEOTIDE SEQUENCE [LARGE SCALE GENOMIC DNA]</scope>
    <source>
        <strain evidence="3 4">D4M1</strain>
    </source>
</reference>
<feature type="domain" description="Histone deacetylase" evidence="2">
    <location>
        <begin position="34"/>
        <end position="323"/>
    </location>
</feature>
<dbReference type="PANTHER" id="PTHR10625:SF31">
    <property type="entry name" value="HISTONE DEACETYLASE DOMAIN-CONTAINING PROTEIN"/>
    <property type="match status" value="1"/>
</dbReference>
<dbReference type="InterPro" id="IPR023801">
    <property type="entry name" value="His_deacetylse_dom"/>
</dbReference>
<dbReference type="SUPFAM" id="SSF52768">
    <property type="entry name" value="Arginase/deacetylase"/>
    <property type="match status" value="1"/>
</dbReference>
<sequence length="366" mass="38572">MATGFNFHELYLWHDTKNYASVFPPGLTIEPGEHAENPTTKRRMRNLLEVSGLLGQLTALPATPVTQEDILRVHTPAYVAKLRALSEAEGGDAGGLTPFGTGSFEIARLAAGGTCRVLEAVLRGEVANGYALTRPPGHHAERDIGMGFCLLGNIPIAILKARAEHGLGRVAVVDWDVHHGNGTEQAFWEDGETLTISLHQDRLFPLTTGGTGSRGAGAGLGANINIPLPPGSGHGAYVAAFERLVLPALEAFGPEMVVVASGFDGSANDPLGCMMMHSGTYRALTRMLMDFTACRCGGRLAMNHEGGYSASHVPYCGLAVLEEMSGIATGIEDPWLSNMAAYGQQELQPHQAAAIAAAAEGQPLLA</sequence>
<gene>
    <name evidence="3" type="ORF">FDP22_17110</name>
</gene>
<dbReference type="RefSeq" id="WP_138576012.1">
    <property type="nucleotide sequence ID" value="NZ_CP040818.1"/>
</dbReference>
<dbReference type="InterPro" id="IPR037138">
    <property type="entry name" value="His_deacetylse_dom_sf"/>
</dbReference>
<dbReference type="PANTHER" id="PTHR10625">
    <property type="entry name" value="HISTONE DEACETYLASE HDAC1-RELATED"/>
    <property type="match status" value="1"/>
</dbReference>
<dbReference type="GO" id="GO:0005737">
    <property type="term" value="C:cytoplasm"/>
    <property type="evidence" value="ECO:0007669"/>
    <property type="project" value="TreeGrafter"/>
</dbReference>
<name>A0A5B8G241_9RHOB</name>
<proteinExistence type="inferred from homology"/>
<evidence type="ECO:0000313" key="3">
    <source>
        <dbReference type="EMBL" id="QDL93349.1"/>
    </source>
</evidence>
<organism evidence="3 4">
    <name type="scientific">Paroceanicella profunda</name>
    <dbReference type="NCBI Taxonomy" id="2579971"/>
    <lineage>
        <taxon>Bacteria</taxon>
        <taxon>Pseudomonadati</taxon>
        <taxon>Pseudomonadota</taxon>
        <taxon>Alphaproteobacteria</taxon>
        <taxon>Rhodobacterales</taxon>
        <taxon>Paracoccaceae</taxon>
        <taxon>Paroceanicella</taxon>
    </lineage>
</organism>
<evidence type="ECO:0000256" key="1">
    <source>
        <dbReference type="ARBA" id="ARBA00005947"/>
    </source>
</evidence>
<protein>
    <submittedName>
        <fullName evidence="3">Class II histone deacetylase</fullName>
    </submittedName>
</protein>
<dbReference type="AlphaFoldDB" id="A0A5B8G241"/>
<evidence type="ECO:0000313" key="4">
    <source>
        <dbReference type="Proteomes" id="UP000305888"/>
    </source>
</evidence>
<dbReference type="EMBL" id="CP040818">
    <property type="protein sequence ID" value="QDL93349.1"/>
    <property type="molecule type" value="Genomic_DNA"/>
</dbReference>
<dbReference type="PRINTS" id="PR01270">
    <property type="entry name" value="HDASUPER"/>
</dbReference>
<dbReference type="KEGG" id="ppru:FDP22_17110"/>
<comment type="similarity">
    <text evidence="1">Belongs to the histone deacetylase family.</text>
</comment>
<dbReference type="InterPro" id="IPR023696">
    <property type="entry name" value="Ureohydrolase_dom_sf"/>
</dbReference>
<dbReference type="Gene3D" id="3.40.800.20">
    <property type="entry name" value="Histone deacetylase domain"/>
    <property type="match status" value="1"/>
</dbReference>
<dbReference type="CDD" id="cd09996">
    <property type="entry name" value="HDAC_classII_1"/>
    <property type="match status" value="1"/>
</dbReference>
<dbReference type="GO" id="GO:0004407">
    <property type="term" value="F:histone deacetylase activity"/>
    <property type="evidence" value="ECO:0007669"/>
    <property type="project" value="TreeGrafter"/>
</dbReference>
<dbReference type="Proteomes" id="UP000305888">
    <property type="component" value="Chromosome"/>
</dbReference>
<dbReference type="InterPro" id="IPR000286">
    <property type="entry name" value="HDACs"/>
</dbReference>
<keyword evidence="4" id="KW-1185">Reference proteome</keyword>
<dbReference type="OrthoDB" id="9808367at2"/>
<accession>A0A5B8G241</accession>
<dbReference type="Pfam" id="PF00850">
    <property type="entry name" value="Hist_deacetyl"/>
    <property type="match status" value="1"/>
</dbReference>